<organism evidence="1 2">
    <name type="scientific">Ogataea philodendri</name>
    <dbReference type="NCBI Taxonomy" id="1378263"/>
    <lineage>
        <taxon>Eukaryota</taxon>
        <taxon>Fungi</taxon>
        <taxon>Dikarya</taxon>
        <taxon>Ascomycota</taxon>
        <taxon>Saccharomycotina</taxon>
        <taxon>Pichiomycetes</taxon>
        <taxon>Pichiales</taxon>
        <taxon>Pichiaceae</taxon>
        <taxon>Ogataea</taxon>
    </lineage>
</organism>
<reference evidence="1" key="2">
    <citation type="submission" date="2021-01" db="EMBL/GenBank/DDBJ databases">
        <authorList>
            <person name="Schikora-Tamarit M.A."/>
        </authorList>
    </citation>
    <scope>NUCLEOTIDE SEQUENCE</scope>
    <source>
        <strain evidence="1">CBS6075</strain>
    </source>
</reference>
<dbReference type="AlphaFoldDB" id="A0A9P8SZX1"/>
<sequence length="133" mass="15209">MFSQQHKSVLHRCRSPSVLFEVVAKEPDHLLLFWVAVRRSPKTNKNVSFMKSQEMQRANTRVFVSSRVLGLEKLCPGHSLHDFCQFRVLDPVRQSVPGEFWSPDLAPTVLVDDVEQQVLVVAMKSKRDVAHAN</sequence>
<evidence type="ECO:0000313" key="2">
    <source>
        <dbReference type="Proteomes" id="UP000769157"/>
    </source>
</evidence>
<keyword evidence="2" id="KW-1185">Reference proteome</keyword>
<dbReference type="Proteomes" id="UP000769157">
    <property type="component" value="Unassembled WGS sequence"/>
</dbReference>
<proteinExistence type="predicted"/>
<comment type="caution">
    <text evidence="1">The sequence shown here is derived from an EMBL/GenBank/DDBJ whole genome shotgun (WGS) entry which is preliminary data.</text>
</comment>
<gene>
    <name evidence="1" type="ORF">OGAPHI_007145</name>
</gene>
<name>A0A9P8SZX1_9ASCO</name>
<dbReference type="GeneID" id="70239109"/>
<dbReference type="EMBL" id="JAEUBE010000504">
    <property type="protein sequence ID" value="KAH3660559.1"/>
    <property type="molecule type" value="Genomic_DNA"/>
</dbReference>
<accession>A0A9P8SZX1</accession>
<reference evidence="1" key="1">
    <citation type="journal article" date="2021" name="Open Biol.">
        <title>Shared evolutionary footprints suggest mitochondrial oxidative damage underlies multiple complex I losses in fungi.</title>
        <authorList>
            <person name="Schikora-Tamarit M.A."/>
            <person name="Marcet-Houben M."/>
            <person name="Nosek J."/>
            <person name="Gabaldon T."/>
        </authorList>
    </citation>
    <scope>NUCLEOTIDE SEQUENCE</scope>
    <source>
        <strain evidence="1">CBS6075</strain>
    </source>
</reference>
<evidence type="ECO:0000313" key="1">
    <source>
        <dbReference type="EMBL" id="KAH3660559.1"/>
    </source>
</evidence>
<dbReference type="RefSeq" id="XP_046058262.1">
    <property type="nucleotide sequence ID" value="XM_046208509.1"/>
</dbReference>
<protein>
    <submittedName>
        <fullName evidence="1">Uncharacterized protein</fullName>
    </submittedName>
</protein>